<dbReference type="OrthoDB" id="1427655at2"/>
<keyword evidence="2" id="KW-1185">Reference proteome</keyword>
<dbReference type="SUPFAM" id="SSF49464">
    <property type="entry name" value="Carboxypeptidase regulatory domain-like"/>
    <property type="match status" value="1"/>
</dbReference>
<proteinExistence type="predicted"/>
<dbReference type="AlphaFoldDB" id="A0A1M5C2R1"/>
<dbReference type="EMBL" id="FQVT01000001">
    <property type="protein sequence ID" value="SHF49063.1"/>
    <property type="molecule type" value="Genomic_DNA"/>
</dbReference>
<sequence>MRKSFTVVFLLLSIPYLHGQERVAIKGEIITDSIVAPIHIINITAEKGSLSNASGKFELEAAVGDTLVFSSVQFQKKEIAITAAHLTGKLLEITLHPELNELDEVRLHQLSGNLAKDIISIVTYDPRIIDFALSDKKPLIVEERKLFALSDPNDPVGQIYGAISGEKKRLRKAIKSHELRTLVLETKKLFPQEFFTETLKIEAARIIDFVYFCSRKKLFKQLVDNKENLELMRFFKEMASEYDAFLKNKVKNSIH</sequence>
<dbReference type="STRING" id="1073325.SAMN05444483_101312"/>
<accession>A0A1M5C2R1</accession>
<evidence type="ECO:0000313" key="2">
    <source>
        <dbReference type="Proteomes" id="UP000183945"/>
    </source>
</evidence>
<dbReference type="Pfam" id="PF13715">
    <property type="entry name" value="CarbopepD_reg_2"/>
    <property type="match status" value="1"/>
</dbReference>
<dbReference type="RefSeq" id="WP_072876010.1">
    <property type="nucleotide sequence ID" value="NZ_FQVT01000001.1"/>
</dbReference>
<reference evidence="2" key="1">
    <citation type="submission" date="2016-11" db="EMBL/GenBank/DDBJ databases">
        <authorList>
            <person name="Varghese N."/>
            <person name="Submissions S."/>
        </authorList>
    </citation>
    <scope>NUCLEOTIDE SEQUENCE [LARGE SCALE GENOMIC DNA]</scope>
    <source>
        <strain evidence="2">DSM 24579</strain>
    </source>
</reference>
<evidence type="ECO:0008006" key="3">
    <source>
        <dbReference type="Google" id="ProtNLM"/>
    </source>
</evidence>
<dbReference type="Proteomes" id="UP000183945">
    <property type="component" value="Unassembled WGS sequence"/>
</dbReference>
<protein>
    <recommendedName>
        <fullName evidence="3">CarboxypepD_reg-like domain-containing protein</fullName>
    </recommendedName>
</protein>
<dbReference type="InterPro" id="IPR008969">
    <property type="entry name" value="CarboxyPept-like_regulatory"/>
</dbReference>
<organism evidence="1 2">
    <name type="scientific">Salegentibacter echinorum</name>
    <dbReference type="NCBI Taxonomy" id="1073325"/>
    <lineage>
        <taxon>Bacteria</taxon>
        <taxon>Pseudomonadati</taxon>
        <taxon>Bacteroidota</taxon>
        <taxon>Flavobacteriia</taxon>
        <taxon>Flavobacteriales</taxon>
        <taxon>Flavobacteriaceae</taxon>
        <taxon>Salegentibacter</taxon>
    </lineage>
</organism>
<name>A0A1M5C2R1_SALEC</name>
<gene>
    <name evidence="1" type="ORF">SAMN05444483_101312</name>
</gene>
<evidence type="ECO:0000313" key="1">
    <source>
        <dbReference type="EMBL" id="SHF49063.1"/>
    </source>
</evidence>